<dbReference type="EMBL" id="MGAV01000026">
    <property type="protein sequence ID" value="OGK53032.1"/>
    <property type="molecule type" value="Genomic_DNA"/>
</dbReference>
<dbReference type="Pfam" id="PF02006">
    <property type="entry name" value="PPS_PS"/>
    <property type="match status" value="1"/>
</dbReference>
<gene>
    <name evidence="5" type="ORF">A3H78_02375</name>
</gene>
<dbReference type="GO" id="GO:0016874">
    <property type="term" value="F:ligase activity"/>
    <property type="evidence" value="ECO:0007669"/>
    <property type="project" value="UniProtKB-KW"/>
</dbReference>
<dbReference type="PIRSF" id="PIRSF004853">
    <property type="entry name" value="UCP004853"/>
    <property type="match status" value="1"/>
</dbReference>
<comment type="caution">
    <text evidence="5">The sequence shown here is derived from an EMBL/GenBank/DDBJ whole genome shotgun (WGS) entry which is preliminary data.</text>
</comment>
<protein>
    <recommendedName>
        <fullName evidence="7">Phosphopantothenate/pantothenate synthetase</fullName>
    </recommendedName>
</protein>
<dbReference type="PANTHER" id="PTHR40695:SF1">
    <property type="entry name" value="4-PHOSPHOPANTOATE--BETA-ALANINE LIGASE"/>
    <property type="match status" value="1"/>
</dbReference>
<evidence type="ECO:0000256" key="1">
    <source>
        <dbReference type="ARBA" id="ARBA00022598"/>
    </source>
</evidence>
<dbReference type="InterPro" id="IPR038138">
    <property type="entry name" value="PPS/PS_sf"/>
</dbReference>
<keyword evidence="2" id="KW-0547">Nucleotide-binding</keyword>
<keyword evidence="4" id="KW-0173">Coenzyme A biosynthesis</keyword>
<dbReference type="AlphaFoldDB" id="A0A1F7JBQ5"/>
<name>A0A1F7JBQ5_9BACT</name>
<sequence length="246" mass="27769">MKIHASKSHPRYLSNYYRDLLVWGVHKGLTSPQGLIAQGRGETFDYLIGEKTCLFAKKATMAALAVLIDAKHPVISVNGNAAVLVPKDLVKLSQMLKIPLEINLFHKSKQRERKIADYLRKNKATNILLADNAGIPNLSSNRRFISKHGQTIADVVFVPLEDGDRTEHLISMGKKVIAVDLNPLSRTAQKATITIVDNIVRTLPLMIKLYVRLKNTKKEKLEKIIREYNNQTILKEAISHINKYLK</sequence>
<evidence type="ECO:0000256" key="4">
    <source>
        <dbReference type="ARBA" id="ARBA00022993"/>
    </source>
</evidence>
<dbReference type="NCBIfam" id="NF010324">
    <property type="entry name" value="PRK13761.1"/>
    <property type="match status" value="1"/>
</dbReference>
<evidence type="ECO:0008006" key="7">
    <source>
        <dbReference type="Google" id="ProtNLM"/>
    </source>
</evidence>
<dbReference type="InterPro" id="IPR002855">
    <property type="entry name" value="PPS/PS"/>
</dbReference>
<dbReference type="GO" id="GO:0015937">
    <property type="term" value="P:coenzyme A biosynthetic process"/>
    <property type="evidence" value="ECO:0007669"/>
    <property type="project" value="UniProtKB-KW"/>
</dbReference>
<reference evidence="5 6" key="1">
    <citation type="journal article" date="2016" name="Nat. Commun.">
        <title>Thousands of microbial genomes shed light on interconnected biogeochemical processes in an aquifer system.</title>
        <authorList>
            <person name="Anantharaman K."/>
            <person name="Brown C.T."/>
            <person name="Hug L.A."/>
            <person name="Sharon I."/>
            <person name="Castelle C.J."/>
            <person name="Probst A.J."/>
            <person name="Thomas B.C."/>
            <person name="Singh A."/>
            <person name="Wilkins M.J."/>
            <person name="Karaoz U."/>
            <person name="Brodie E.L."/>
            <person name="Williams K.H."/>
            <person name="Hubbard S.S."/>
            <person name="Banfield J.F."/>
        </authorList>
    </citation>
    <scope>NUCLEOTIDE SEQUENCE [LARGE SCALE GENOMIC DNA]</scope>
</reference>
<keyword evidence="3" id="KW-0067">ATP-binding</keyword>
<evidence type="ECO:0000313" key="6">
    <source>
        <dbReference type="Proteomes" id="UP000177418"/>
    </source>
</evidence>
<dbReference type="Proteomes" id="UP000177418">
    <property type="component" value="Unassembled WGS sequence"/>
</dbReference>
<organism evidence="5 6">
    <name type="scientific">Candidatus Roizmanbacteria bacterium RIFCSPLOWO2_02_FULL_36_11</name>
    <dbReference type="NCBI Taxonomy" id="1802071"/>
    <lineage>
        <taxon>Bacteria</taxon>
        <taxon>Candidatus Roizmaniibacteriota</taxon>
    </lineage>
</organism>
<keyword evidence="1" id="KW-0436">Ligase</keyword>
<accession>A0A1F7JBQ5</accession>
<evidence type="ECO:0000313" key="5">
    <source>
        <dbReference type="EMBL" id="OGK53032.1"/>
    </source>
</evidence>
<dbReference type="PANTHER" id="PTHR40695">
    <property type="entry name" value="4-PHOSPHOPANTOATE--BETA-ALANINE LIGASE"/>
    <property type="match status" value="1"/>
</dbReference>
<dbReference type="GO" id="GO:0005524">
    <property type="term" value="F:ATP binding"/>
    <property type="evidence" value="ECO:0007669"/>
    <property type="project" value="UniProtKB-KW"/>
</dbReference>
<evidence type="ECO:0000256" key="3">
    <source>
        <dbReference type="ARBA" id="ARBA00022840"/>
    </source>
</evidence>
<proteinExistence type="predicted"/>
<dbReference type="Gene3D" id="3.40.50.12640">
    <property type="entry name" value="Phosphopantoate/pantothenate synthetase"/>
    <property type="match status" value="1"/>
</dbReference>
<evidence type="ECO:0000256" key="2">
    <source>
        <dbReference type="ARBA" id="ARBA00022741"/>
    </source>
</evidence>